<dbReference type="OrthoDB" id="277398at2759"/>
<dbReference type="HOGENOM" id="CLU_081974_1_0_1"/>
<comment type="similarity">
    <text evidence="2">Belongs to the pterin-4-alpha-carbinolamine dehydratase family.</text>
</comment>
<dbReference type="CDD" id="cd00488">
    <property type="entry name" value="PCD_DCoH"/>
    <property type="match status" value="1"/>
</dbReference>
<evidence type="ECO:0000256" key="1">
    <source>
        <dbReference type="ARBA" id="ARBA00001554"/>
    </source>
</evidence>
<dbReference type="InParanoid" id="F0XHW2"/>
<reference evidence="6 7" key="1">
    <citation type="journal article" date="2011" name="Proc. Natl. Acad. Sci. U.S.A.">
        <title>Genome and transcriptome analyses of the mountain pine beetle-fungal symbiont Grosmannia clavigera, a lodgepole pine pathogen.</title>
        <authorList>
            <person name="DiGuistini S."/>
            <person name="Wang Y."/>
            <person name="Liao N.Y."/>
            <person name="Taylor G."/>
            <person name="Tanguay P."/>
            <person name="Feau N."/>
            <person name="Henrissat B."/>
            <person name="Chan S.K."/>
            <person name="Hesse-Orce U."/>
            <person name="Alamouti S.M."/>
            <person name="Tsui C.K.M."/>
            <person name="Docking R.T."/>
            <person name="Levasseur A."/>
            <person name="Haridas S."/>
            <person name="Robertson G."/>
            <person name="Birol I."/>
            <person name="Holt R.A."/>
            <person name="Marra M.A."/>
            <person name="Hamelin R.C."/>
            <person name="Hirst M."/>
            <person name="Jones S.J.M."/>
            <person name="Bohlmann J."/>
            <person name="Breuil C."/>
        </authorList>
    </citation>
    <scope>NUCLEOTIDE SEQUENCE [LARGE SCALE GENOMIC DNA]</scope>
    <source>
        <strain evidence="7">kw1407 / UAMH 11150</strain>
    </source>
</reference>
<dbReference type="SUPFAM" id="SSF55248">
    <property type="entry name" value="PCD-like"/>
    <property type="match status" value="1"/>
</dbReference>
<dbReference type="EMBL" id="GL629769">
    <property type="protein sequence ID" value="EFX03320.1"/>
    <property type="molecule type" value="Genomic_DNA"/>
</dbReference>
<dbReference type="GeneID" id="25976328"/>
<dbReference type="GO" id="GO:0008124">
    <property type="term" value="F:4-alpha-hydroxytetrahydrobiopterin dehydratase activity"/>
    <property type="evidence" value="ECO:0007669"/>
    <property type="project" value="UniProtKB-EC"/>
</dbReference>
<dbReference type="PANTHER" id="PTHR12599:SF0">
    <property type="entry name" value="PTERIN-4-ALPHA-CARBINOLAMINE DEHYDRATASE"/>
    <property type="match status" value="1"/>
</dbReference>
<dbReference type="Proteomes" id="UP000007796">
    <property type="component" value="Unassembled WGS sequence"/>
</dbReference>
<dbReference type="eggNOG" id="KOG4073">
    <property type="taxonomic scope" value="Eukaryota"/>
</dbReference>
<sequence length="186" mass="19919">MFRARLAARIARPGCAGGCRFFSATGGSRFPGAEKPKIVAPTEPEAETVGAALDRLLSVSGRGRWSLTTSGDGIERSFQFKTFTKTWDFMTAVALQCKLKNHHPEWSNVYNTTFVRWTTHSPTPGLTRRDTELAALCDALARDFGEITVSSGEGIACSLQDLANKATTVSGGNCCTPGKGANQKNA</sequence>
<dbReference type="STRING" id="655863.F0XHW2"/>
<comment type="catalytic activity">
    <reaction evidence="1">
        <text>(4aS,6R)-4a-hydroxy-L-erythro-5,6,7,8-tetrahydrobiopterin = (6R)-L-erythro-6,7-dihydrobiopterin + H2O</text>
        <dbReference type="Rhea" id="RHEA:11920"/>
        <dbReference type="ChEBI" id="CHEBI:15377"/>
        <dbReference type="ChEBI" id="CHEBI:15642"/>
        <dbReference type="ChEBI" id="CHEBI:43120"/>
        <dbReference type="EC" id="4.2.1.96"/>
    </reaction>
</comment>
<keyword evidence="4" id="KW-0456">Lyase</keyword>
<dbReference type="Pfam" id="PF01329">
    <property type="entry name" value="Pterin_4a"/>
    <property type="match status" value="1"/>
</dbReference>
<dbReference type="Gene3D" id="3.30.1360.20">
    <property type="entry name" value="Transcriptional coactivator/pterin dehydratase"/>
    <property type="match status" value="1"/>
</dbReference>
<name>F0XHW2_GROCL</name>
<dbReference type="InterPro" id="IPR036428">
    <property type="entry name" value="PCD_sf"/>
</dbReference>
<proteinExistence type="inferred from homology"/>
<dbReference type="EC" id="4.2.1.96" evidence="3"/>
<organism evidence="7">
    <name type="scientific">Grosmannia clavigera (strain kw1407 / UAMH 11150)</name>
    <name type="common">Blue stain fungus</name>
    <name type="synonym">Graphiocladiella clavigera</name>
    <dbReference type="NCBI Taxonomy" id="655863"/>
    <lineage>
        <taxon>Eukaryota</taxon>
        <taxon>Fungi</taxon>
        <taxon>Dikarya</taxon>
        <taxon>Ascomycota</taxon>
        <taxon>Pezizomycotina</taxon>
        <taxon>Sordariomycetes</taxon>
        <taxon>Sordariomycetidae</taxon>
        <taxon>Ophiostomatales</taxon>
        <taxon>Ophiostomataceae</taxon>
        <taxon>Leptographium</taxon>
    </lineage>
</organism>
<keyword evidence="7" id="KW-1185">Reference proteome</keyword>
<evidence type="ECO:0000256" key="4">
    <source>
        <dbReference type="ARBA" id="ARBA00023239"/>
    </source>
</evidence>
<evidence type="ECO:0000256" key="5">
    <source>
        <dbReference type="ARBA" id="ARBA00030497"/>
    </source>
</evidence>
<evidence type="ECO:0000313" key="6">
    <source>
        <dbReference type="EMBL" id="EFX03320.1"/>
    </source>
</evidence>
<dbReference type="GO" id="GO:0006729">
    <property type="term" value="P:tetrahydrobiopterin biosynthetic process"/>
    <property type="evidence" value="ECO:0007669"/>
    <property type="project" value="InterPro"/>
</dbReference>
<evidence type="ECO:0000313" key="7">
    <source>
        <dbReference type="Proteomes" id="UP000007796"/>
    </source>
</evidence>
<evidence type="ECO:0000256" key="3">
    <source>
        <dbReference type="ARBA" id="ARBA00013252"/>
    </source>
</evidence>
<protein>
    <recommendedName>
        <fullName evidence="3">4a-hydroxytetrahydrobiopterin dehydratase</fullName>
        <ecNumber evidence="3">4.2.1.96</ecNumber>
    </recommendedName>
    <alternativeName>
        <fullName evidence="5">4-alpha-hydroxy-tetrahydropterin dehydratase</fullName>
    </alternativeName>
</protein>
<gene>
    <name evidence="6" type="ORF">CMQ_3249</name>
</gene>
<dbReference type="AlphaFoldDB" id="F0XHW2"/>
<dbReference type="RefSeq" id="XP_014172802.1">
    <property type="nucleotide sequence ID" value="XM_014317327.1"/>
</dbReference>
<evidence type="ECO:0000256" key="2">
    <source>
        <dbReference type="ARBA" id="ARBA00006472"/>
    </source>
</evidence>
<accession>F0XHW2</accession>
<dbReference type="PANTHER" id="PTHR12599">
    <property type="entry name" value="PTERIN-4-ALPHA-CARBINOLAMINE DEHYDRATASE"/>
    <property type="match status" value="1"/>
</dbReference>
<dbReference type="InterPro" id="IPR001533">
    <property type="entry name" value="Pterin_deHydtase"/>
</dbReference>